<dbReference type="Pfam" id="PF25601">
    <property type="entry name" value="AAA_lid_14"/>
    <property type="match status" value="1"/>
</dbReference>
<evidence type="ECO:0000259" key="6">
    <source>
        <dbReference type="PROSITE" id="PS50045"/>
    </source>
</evidence>
<dbReference type="Pfam" id="PF02954">
    <property type="entry name" value="HTH_8"/>
    <property type="match status" value="1"/>
</dbReference>
<dbReference type="GO" id="GO:0006355">
    <property type="term" value="P:regulation of DNA-templated transcription"/>
    <property type="evidence" value="ECO:0007669"/>
    <property type="project" value="InterPro"/>
</dbReference>
<dbReference type="InterPro" id="IPR002078">
    <property type="entry name" value="Sigma_54_int"/>
</dbReference>
<organism evidence="7 8">
    <name type="scientific">Geothermobacter ehrlichii</name>
    <dbReference type="NCBI Taxonomy" id="213224"/>
    <lineage>
        <taxon>Bacteria</taxon>
        <taxon>Pseudomonadati</taxon>
        <taxon>Thermodesulfobacteriota</taxon>
        <taxon>Desulfuromonadia</taxon>
        <taxon>Desulfuromonadales</taxon>
        <taxon>Geothermobacteraceae</taxon>
        <taxon>Geothermobacter</taxon>
    </lineage>
</organism>
<dbReference type="PROSITE" id="PS00676">
    <property type="entry name" value="SIGMA54_INTERACT_2"/>
    <property type="match status" value="1"/>
</dbReference>
<gene>
    <name evidence="7" type="ORF">EDC39_11081</name>
</gene>
<dbReference type="Gene3D" id="1.10.10.60">
    <property type="entry name" value="Homeodomain-like"/>
    <property type="match status" value="1"/>
</dbReference>
<protein>
    <submittedName>
        <fullName evidence="7">DNA-binding NtrC family response regulator</fullName>
    </submittedName>
</protein>
<accession>A0A5D3WGH5</accession>
<dbReference type="PROSITE" id="PS50045">
    <property type="entry name" value="SIGMA54_INTERACT_4"/>
    <property type="match status" value="1"/>
</dbReference>
<dbReference type="FunFam" id="3.40.50.300:FF:000006">
    <property type="entry name" value="DNA-binding transcriptional regulator NtrC"/>
    <property type="match status" value="1"/>
</dbReference>
<evidence type="ECO:0000256" key="2">
    <source>
        <dbReference type="ARBA" id="ARBA00022840"/>
    </source>
</evidence>
<dbReference type="InterPro" id="IPR025943">
    <property type="entry name" value="Sigma_54_int_dom_ATP-bd_2"/>
</dbReference>
<dbReference type="Pfam" id="PF00158">
    <property type="entry name" value="Sigma54_activat"/>
    <property type="match status" value="1"/>
</dbReference>
<name>A0A5D3WGH5_9BACT</name>
<evidence type="ECO:0000313" key="7">
    <source>
        <dbReference type="EMBL" id="TYO97541.1"/>
    </source>
</evidence>
<dbReference type="GO" id="GO:0005524">
    <property type="term" value="F:ATP binding"/>
    <property type="evidence" value="ECO:0007669"/>
    <property type="project" value="UniProtKB-KW"/>
</dbReference>
<evidence type="ECO:0000256" key="4">
    <source>
        <dbReference type="ARBA" id="ARBA00023125"/>
    </source>
</evidence>
<dbReference type="AlphaFoldDB" id="A0A5D3WGH5"/>
<sequence>MWRLDARVSTELPARIYRQGSEPDFLASATISELSLSSALLDRNLDPELGPLLLRTRLPGGSEIDLQGQVVTPRRKPSQGTAIQLLNVDQHQGEMLWRFLREKLLPLSNCPYCACGMGRHTPAPRCPGKHCGLQNGICWLCGHRLDFANDSYLEEHLQDTFGPRLQTKLKLIDPERVRKILQLIDAELLKSFTPDRGMEFVGTHPEMLRVFSLIRKVAPTGLNVLILGESGTGKELTARAIHERSARRSKPFVVINCAAIPEGLLEAELFGYTRGAFTGAYQSQDGKFVQADGGTIFLDEIGDLPFGLQAKLLRFLEDRIVERLGGKQGRQVDVRVLAATNCDLESRIERGQFRQDLFYRLNGFTIYLPPLRDRGDDVVLIARYLLQKHRPHGPDGPTTFSSAALRAMRTHDWPGNVRELINRVRRAMVMATGREIEPVDLELNGGTCHRRPADLRSQVGHTERELIVETLKQTGYNVARSARTLGISRPALYDRFRKYDIDLQQLKREHHPN</sequence>
<dbReference type="SUPFAM" id="SSF52540">
    <property type="entry name" value="P-loop containing nucleoside triphosphate hydrolases"/>
    <property type="match status" value="1"/>
</dbReference>
<evidence type="ECO:0000313" key="8">
    <source>
        <dbReference type="Proteomes" id="UP000324159"/>
    </source>
</evidence>
<dbReference type="InterPro" id="IPR002197">
    <property type="entry name" value="HTH_Fis"/>
</dbReference>
<keyword evidence="4 7" id="KW-0238">DNA-binding</keyword>
<reference evidence="7 8" key="1">
    <citation type="submission" date="2019-07" db="EMBL/GenBank/DDBJ databases">
        <title>Genomic Encyclopedia of Type Strains, Phase IV (KMG-IV): sequencing the most valuable type-strain genomes for metagenomic binning, comparative biology and taxonomic classification.</title>
        <authorList>
            <person name="Goeker M."/>
        </authorList>
    </citation>
    <scope>NUCLEOTIDE SEQUENCE [LARGE SCALE GENOMIC DNA]</scope>
    <source>
        <strain evidence="7 8">SS015</strain>
    </source>
</reference>
<dbReference type="Gene3D" id="3.40.50.300">
    <property type="entry name" value="P-loop containing nucleotide triphosphate hydrolases"/>
    <property type="match status" value="1"/>
</dbReference>
<dbReference type="SMART" id="SM00382">
    <property type="entry name" value="AAA"/>
    <property type="match status" value="1"/>
</dbReference>
<evidence type="ECO:0000256" key="1">
    <source>
        <dbReference type="ARBA" id="ARBA00022741"/>
    </source>
</evidence>
<dbReference type="GO" id="GO:0043565">
    <property type="term" value="F:sequence-specific DNA binding"/>
    <property type="evidence" value="ECO:0007669"/>
    <property type="project" value="InterPro"/>
</dbReference>
<dbReference type="EMBL" id="VNIB01000010">
    <property type="protein sequence ID" value="TYO97541.1"/>
    <property type="molecule type" value="Genomic_DNA"/>
</dbReference>
<dbReference type="InterPro" id="IPR003593">
    <property type="entry name" value="AAA+_ATPase"/>
</dbReference>
<dbReference type="InterPro" id="IPR058031">
    <property type="entry name" value="AAA_lid_NorR"/>
</dbReference>
<keyword evidence="2" id="KW-0067">ATP-binding</keyword>
<dbReference type="InterPro" id="IPR027417">
    <property type="entry name" value="P-loop_NTPase"/>
</dbReference>
<dbReference type="OrthoDB" id="9814761at2"/>
<comment type="caution">
    <text evidence="7">The sequence shown here is derived from an EMBL/GenBank/DDBJ whole genome shotgun (WGS) entry which is preliminary data.</text>
</comment>
<dbReference type="Gene3D" id="1.10.8.60">
    <property type="match status" value="1"/>
</dbReference>
<dbReference type="InterPro" id="IPR009057">
    <property type="entry name" value="Homeodomain-like_sf"/>
</dbReference>
<keyword evidence="5" id="KW-0804">Transcription</keyword>
<keyword evidence="3" id="KW-0805">Transcription regulation</keyword>
<feature type="domain" description="Sigma-54 factor interaction" evidence="6">
    <location>
        <begin position="200"/>
        <end position="429"/>
    </location>
</feature>
<dbReference type="InterPro" id="IPR025944">
    <property type="entry name" value="Sigma_54_int_dom_CS"/>
</dbReference>
<dbReference type="SUPFAM" id="SSF46689">
    <property type="entry name" value="Homeodomain-like"/>
    <property type="match status" value="1"/>
</dbReference>
<keyword evidence="8" id="KW-1185">Reference proteome</keyword>
<proteinExistence type="predicted"/>
<evidence type="ECO:0000256" key="3">
    <source>
        <dbReference type="ARBA" id="ARBA00023015"/>
    </source>
</evidence>
<dbReference type="PROSITE" id="PS00688">
    <property type="entry name" value="SIGMA54_INTERACT_3"/>
    <property type="match status" value="1"/>
</dbReference>
<evidence type="ECO:0000256" key="5">
    <source>
        <dbReference type="ARBA" id="ARBA00023163"/>
    </source>
</evidence>
<dbReference type="RefSeq" id="WP_148896438.1">
    <property type="nucleotide sequence ID" value="NZ_VNIB01000010.1"/>
</dbReference>
<dbReference type="CDD" id="cd00009">
    <property type="entry name" value="AAA"/>
    <property type="match status" value="1"/>
</dbReference>
<dbReference type="PANTHER" id="PTHR32071">
    <property type="entry name" value="TRANSCRIPTIONAL REGULATORY PROTEIN"/>
    <property type="match status" value="1"/>
</dbReference>
<dbReference type="PRINTS" id="PR01590">
    <property type="entry name" value="HTHFIS"/>
</dbReference>
<keyword evidence="1" id="KW-0547">Nucleotide-binding</keyword>
<dbReference type="Proteomes" id="UP000324159">
    <property type="component" value="Unassembled WGS sequence"/>
</dbReference>